<evidence type="ECO:0000313" key="4">
    <source>
        <dbReference type="Proteomes" id="UP000016498"/>
    </source>
</evidence>
<feature type="domain" description="Glycosyl hydrolase family 13 catalytic" evidence="2">
    <location>
        <begin position="10"/>
        <end position="47"/>
    </location>
</feature>
<dbReference type="GO" id="GO:0009313">
    <property type="term" value="P:oligosaccharide catabolic process"/>
    <property type="evidence" value="ECO:0007669"/>
    <property type="project" value="TreeGrafter"/>
</dbReference>
<proteinExistence type="inferred from homology"/>
<dbReference type="PATRIC" id="fig|1227262.3.peg.2770"/>
<organism evidence="3 4">
    <name type="scientific">Actinomyces johnsonii F0510</name>
    <dbReference type="NCBI Taxonomy" id="1227262"/>
    <lineage>
        <taxon>Bacteria</taxon>
        <taxon>Bacillati</taxon>
        <taxon>Actinomycetota</taxon>
        <taxon>Actinomycetes</taxon>
        <taxon>Actinomycetales</taxon>
        <taxon>Actinomycetaceae</taxon>
        <taxon>Actinomyces</taxon>
    </lineage>
</organism>
<dbReference type="InterPro" id="IPR017853">
    <property type="entry name" value="GH"/>
</dbReference>
<accession>U1PD39</accession>
<protein>
    <recommendedName>
        <fullName evidence="2">Glycosyl hydrolase family 13 catalytic domain-containing protein</fullName>
    </recommendedName>
</protein>
<comment type="similarity">
    <text evidence="1">Belongs to the glycosyl hydrolase 13 family.</text>
</comment>
<dbReference type="EMBL" id="AWSD01000428">
    <property type="protein sequence ID" value="ERH14595.1"/>
    <property type="molecule type" value="Genomic_DNA"/>
</dbReference>
<dbReference type="Gene3D" id="3.20.20.80">
    <property type="entry name" value="Glycosidases"/>
    <property type="match status" value="1"/>
</dbReference>
<name>U1PD39_9ACTO</name>
<gene>
    <name evidence="3" type="ORF">HMPREF1549_03428</name>
</gene>
<evidence type="ECO:0000256" key="1">
    <source>
        <dbReference type="ARBA" id="ARBA00008061"/>
    </source>
</evidence>
<dbReference type="Gene3D" id="3.90.400.10">
    <property type="entry name" value="Oligo-1,6-glucosidase, Domain 2"/>
    <property type="match status" value="1"/>
</dbReference>
<dbReference type="PANTHER" id="PTHR10357:SF179">
    <property type="entry name" value="NEUTRAL AND BASIC AMINO ACID TRANSPORT PROTEIN RBAT"/>
    <property type="match status" value="1"/>
</dbReference>
<dbReference type="HOGENOM" id="CLU_2165555_0_0_11"/>
<dbReference type="InterPro" id="IPR045857">
    <property type="entry name" value="O16G_dom_2"/>
</dbReference>
<reference evidence="3 4" key="1">
    <citation type="submission" date="2013-06" db="EMBL/GenBank/DDBJ databases">
        <authorList>
            <person name="Weinstock G."/>
            <person name="Sodergren E."/>
            <person name="Lobos E.A."/>
            <person name="Fulton L."/>
            <person name="Fulton R."/>
            <person name="Courtney L."/>
            <person name="Fronick C."/>
            <person name="O'Laughlin M."/>
            <person name="Godfrey J."/>
            <person name="Wilson R.M."/>
            <person name="Miner T."/>
            <person name="Farmer C."/>
            <person name="Delehaunty K."/>
            <person name="Cordes M."/>
            <person name="Minx P."/>
            <person name="Tomlinson C."/>
            <person name="Chen J."/>
            <person name="Wollam A."/>
            <person name="Pepin K.H."/>
            <person name="Bhonagiri V."/>
            <person name="Zhang X."/>
            <person name="Warren W."/>
            <person name="Mitreva M."/>
            <person name="Mardis E.R."/>
            <person name="Wilson R.K."/>
        </authorList>
    </citation>
    <scope>NUCLEOTIDE SEQUENCE [LARGE SCALE GENOMIC DNA]</scope>
    <source>
        <strain evidence="3 4">F0510</strain>
    </source>
</reference>
<dbReference type="InterPro" id="IPR006047">
    <property type="entry name" value="GH13_cat_dom"/>
</dbReference>
<sequence>MSLADSVVYQICPKSFRGSSGDGVGDLRGIIEKVDYIASLGVDHVWFNNHTSTEHKWFQRALAGDPVYQYLLSPKEDGSLPTNWVSKFAGPASALCRQPVGGVLEGEVNR</sequence>
<dbReference type="Proteomes" id="UP000016498">
    <property type="component" value="Unassembled WGS sequence"/>
</dbReference>
<evidence type="ECO:0000313" key="3">
    <source>
        <dbReference type="EMBL" id="ERH14595.1"/>
    </source>
</evidence>
<evidence type="ECO:0000259" key="2">
    <source>
        <dbReference type="Pfam" id="PF00128"/>
    </source>
</evidence>
<dbReference type="SUPFAM" id="SSF51445">
    <property type="entry name" value="(Trans)glycosidases"/>
    <property type="match status" value="1"/>
</dbReference>
<comment type="caution">
    <text evidence="3">The sequence shown here is derived from an EMBL/GenBank/DDBJ whole genome shotgun (WGS) entry which is preliminary data.</text>
</comment>
<dbReference type="GO" id="GO:0004556">
    <property type="term" value="F:alpha-amylase activity"/>
    <property type="evidence" value="ECO:0007669"/>
    <property type="project" value="TreeGrafter"/>
</dbReference>
<dbReference type="Pfam" id="PF00128">
    <property type="entry name" value="Alpha-amylase"/>
    <property type="match status" value="1"/>
</dbReference>
<dbReference type="AlphaFoldDB" id="U1PD39"/>
<dbReference type="PANTHER" id="PTHR10357">
    <property type="entry name" value="ALPHA-AMYLASE FAMILY MEMBER"/>
    <property type="match status" value="1"/>
</dbReference>